<dbReference type="GO" id="GO:0005655">
    <property type="term" value="C:nucleolar ribonuclease P complex"/>
    <property type="evidence" value="ECO:0007669"/>
    <property type="project" value="TreeGrafter"/>
</dbReference>
<proteinExistence type="inferred from homology"/>
<dbReference type="PANTHER" id="PTHR13031:SF0">
    <property type="entry name" value="RIBONUCLEASE P PROTEIN SUBUNIT P30"/>
    <property type="match status" value="1"/>
</dbReference>
<gene>
    <name evidence="5" type="ORF">SISSUDRAFT_987670</name>
</gene>
<organism evidence="5 6">
    <name type="scientific">Sistotremastrum suecicum HHB10207 ss-3</name>
    <dbReference type="NCBI Taxonomy" id="1314776"/>
    <lineage>
        <taxon>Eukaryota</taxon>
        <taxon>Fungi</taxon>
        <taxon>Dikarya</taxon>
        <taxon>Basidiomycota</taxon>
        <taxon>Agaricomycotina</taxon>
        <taxon>Agaricomycetes</taxon>
        <taxon>Sistotremastrales</taxon>
        <taxon>Sistotremastraceae</taxon>
        <taxon>Sistotremastrum</taxon>
    </lineage>
</organism>
<evidence type="ECO:0000256" key="1">
    <source>
        <dbReference type="ARBA" id="ARBA00004123"/>
    </source>
</evidence>
<dbReference type="Proteomes" id="UP000076798">
    <property type="component" value="Unassembled WGS sequence"/>
</dbReference>
<reference evidence="5 6" key="1">
    <citation type="journal article" date="2016" name="Mol. Biol. Evol.">
        <title>Comparative Genomics of Early-Diverging Mushroom-Forming Fungi Provides Insights into the Origins of Lignocellulose Decay Capabilities.</title>
        <authorList>
            <person name="Nagy L.G."/>
            <person name="Riley R."/>
            <person name="Tritt A."/>
            <person name="Adam C."/>
            <person name="Daum C."/>
            <person name="Floudas D."/>
            <person name="Sun H."/>
            <person name="Yadav J.S."/>
            <person name="Pangilinan J."/>
            <person name="Larsson K.H."/>
            <person name="Matsuura K."/>
            <person name="Barry K."/>
            <person name="Labutti K."/>
            <person name="Kuo R."/>
            <person name="Ohm R.A."/>
            <person name="Bhattacharya S.S."/>
            <person name="Shirouzu T."/>
            <person name="Yoshinaga Y."/>
            <person name="Martin F.M."/>
            <person name="Grigoriev I.V."/>
            <person name="Hibbett D.S."/>
        </authorList>
    </citation>
    <scope>NUCLEOTIDE SEQUENCE [LARGE SCALE GENOMIC DNA]</scope>
    <source>
        <strain evidence="5 6">HHB10207 ss-3</strain>
    </source>
</reference>
<evidence type="ECO:0000313" key="6">
    <source>
        <dbReference type="Proteomes" id="UP000076798"/>
    </source>
</evidence>
<evidence type="ECO:0000256" key="3">
    <source>
        <dbReference type="ARBA" id="ARBA00022694"/>
    </source>
</evidence>
<dbReference type="STRING" id="1314776.A0A166CHM4"/>
<comment type="similarity">
    <text evidence="2">Belongs to the eukaryotic/archaeal RNase P protein component 3 family.</text>
</comment>
<dbReference type="InterPro" id="IPR002738">
    <property type="entry name" value="RNase_P_p30"/>
</dbReference>
<dbReference type="Pfam" id="PF01876">
    <property type="entry name" value="RNase_P_p30"/>
    <property type="match status" value="1"/>
</dbReference>
<name>A0A166CHM4_9AGAM</name>
<keyword evidence="6" id="KW-1185">Reference proteome</keyword>
<dbReference type="PANTHER" id="PTHR13031">
    <property type="entry name" value="RIBONUCLEASE P SUBUNIT P30"/>
    <property type="match status" value="1"/>
</dbReference>
<dbReference type="OrthoDB" id="17948at2759"/>
<comment type="subcellular location">
    <subcellularLocation>
        <location evidence="1">Nucleus</location>
    </subcellularLocation>
</comment>
<dbReference type="Gene3D" id="3.20.20.140">
    <property type="entry name" value="Metal-dependent hydrolases"/>
    <property type="match status" value="1"/>
</dbReference>
<evidence type="ECO:0000256" key="2">
    <source>
        <dbReference type="ARBA" id="ARBA00007331"/>
    </source>
</evidence>
<evidence type="ECO:0000313" key="5">
    <source>
        <dbReference type="EMBL" id="KZT37463.1"/>
    </source>
</evidence>
<evidence type="ECO:0000256" key="4">
    <source>
        <dbReference type="SAM" id="MobiDB-lite"/>
    </source>
</evidence>
<sequence length="365" mass="39617">MYFDLNVPIPTPIAPHLQTTTSKKGKQKQTLSDAPYQAFTAAQIAVLESKIDLLVRLGYTVIALNQVVLGKIDPKTTPNYTDEILSRLSPRQGVAFMKRLTIVLDEGSEKGFGLTNNAAAYFATFDILALQPTTAATFSATCLTHTLPSPLTVHIISLPLTLPRLPFHLKHTLVRSALKNGACFEIDYGGALHLDETSRRNWWAGSREVMRVTKGKGLVYGWGGEDIASLRGPRDVANLLTLIGIAQDTALDGVSKTPKSLVLRAQTRRTYRAIISEPKLIIPPQAQGDSTPPEAPATGEPESVAEPLIATAPPAPNETVDPAPPSQSFKRPLDASTPVELDPSQPAPESGDRQNDAQRKKRRRK</sequence>
<dbReference type="EMBL" id="KV428083">
    <property type="protein sequence ID" value="KZT37463.1"/>
    <property type="molecule type" value="Genomic_DNA"/>
</dbReference>
<protein>
    <submittedName>
        <fullName evidence="5">PHP domain-like protein</fullName>
    </submittedName>
</protein>
<accession>A0A166CHM4</accession>
<feature type="region of interest" description="Disordered" evidence="4">
    <location>
        <begin position="280"/>
        <end position="365"/>
    </location>
</feature>
<keyword evidence="3" id="KW-0819">tRNA processing</keyword>
<dbReference type="InterPro" id="IPR016195">
    <property type="entry name" value="Pol/histidinol_Pase-like"/>
</dbReference>
<dbReference type="AlphaFoldDB" id="A0A166CHM4"/>
<dbReference type="SUPFAM" id="SSF89550">
    <property type="entry name" value="PHP domain-like"/>
    <property type="match status" value="1"/>
</dbReference>
<dbReference type="GO" id="GO:0003723">
    <property type="term" value="F:RNA binding"/>
    <property type="evidence" value="ECO:0007669"/>
    <property type="project" value="TreeGrafter"/>
</dbReference>
<dbReference type="GO" id="GO:0008033">
    <property type="term" value="P:tRNA processing"/>
    <property type="evidence" value="ECO:0007669"/>
    <property type="project" value="UniProtKB-KW"/>
</dbReference>